<evidence type="ECO:0000313" key="2">
    <source>
        <dbReference type="EMBL" id="VFJ93527.1"/>
    </source>
</evidence>
<protein>
    <submittedName>
        <fullName evidence="3">Uncharacterized protein</fullName>
    </submittedName>
</protein>
<accession>A0A450UQP9</accession>
<sequence>MIFHQPFWLRIFRVGWHISRARRKTRRASCLDNPMGKKPMNKKVTLFLFTMLFIQPAGTVIAAEDENVTKAIAFLKTACVTSGSSLEMEAGADGVTVKNLLKGEVSGQIKITKNELEGFADAASRLGAEQADRMRECMKPYIDKILGALLMDTAVGNQQEYRIKTQGYAFHADDFDKLMRTLAEFPSEYLHINYLAQDSGLPEAKVIHYANLALENEFATHDGNGGFKITNKGISYVVSRGLI</sequence>
<reference evidence="3" key="1">
    <citation type="submission" date="2019-02" db="EMBL/GenBank/DDBJ databases">
        <authorList>
            <person name="Gruber-Vodicka R. H."/>
            <person name="Seah K. B. B."/>
        </authorList>
    </citation>
    <scope>NUCLEOTIDE SEQUENCE</scope>
    <source>
        <strain evidence="3">BECK_SA2B12</strain>
        <strain evidence="1">BECK_SA2B15</strain>
        <strain evidence="2">BECK_SA2B20</strain>
    </source>
</reference>
<gene>
    <name evidence="1" type="ORF">BECKH772A_GA0070896_1000821</name>
    <name evidence="2" type="ORF">BECKH772B_GA0070898_100467</name>
    <name evidence="3" type="ORF">BECKH772C_GA0070978_1000127</name>
</gene>
<evidence type="ECO:0000313" key="1">
    <source>
        <dbReference type="EMBL" id="VFJ88375.1"/>
    </source>
</evidence>
<name>A0A450UQP9_9GAMM</name>
<dbReference type="EMBL" id="CAADFG010000008">
    <property type="protein sequence ID" value="VFJ88375.1"/>
    <property type="molecule type" value="Genomic_DNA"/>
</dbReference>
<dbReference type="AlphaFoldDB" id="A0A450UQP9"/>
<evidence type="ECO:0000313" key="3">
    <source>
        <dbReference type="EMBL" id="VFJ94857.1"/>
    </source>
</evidence>
<dbReference type="EMBL" id="CAADFI010000046">
    <property type="protein sequence ID" value="VFJ93527.1"/>
    <property type="molecule type" value="Genomic_DNA"/>
</dbReference>
<organism evidence="3">
    <name type="scientific">Candidatus Kentrum eta</name>
    <dbReference type="NCBI Taxonomy" id="2126337"/>
    <lineage>
        <taxon>Bacteria</taxon>
        <taxon>Pseudomonadati</taxon>
        <taxon>Pseudomonadota</taxon>
        <taxon>Gammaproteobacteria</taxon>
        <taxon>Candidatus Kentrum</taxon>
    </lineage>
</organism>
<dbReference type="EMBL" id="CAADFJ010000001">
    <property type="protein sequence ID" value="VFJ94857.1"/>
    <property type="molecule type" value="Genomic_DNA"/>
</dbReference>
<proteinExistence type="predicted"/>